<keyword evidence="3" id="KW-1185">Reference proteome</keyword>
<name>A0A9N9FN19_9GLOM</name>
<feature type="domain" description="Protein kinase" evidence="1">
    <location>
        <begin position="69"/>
        <end position="352"/>
    </location>
</feature>
<dbReference type="InterPro" id="IPR011009">
    <property type="entry name" value="Kinase-like_dom_sf"/>
</dbReference>
<dbReference type="GO" id="GO:0005524">
    <property type="term" value="F:ATP binding"/>
    <property type="evidence" value="ECO:0007669"/>
    <property type="project" value="InterPro"/>
</dbReference>
<reference evidence="2" key="1">
    <citation type="submission" date="2021-06" db="EMBL/GenBank/DDBJ databases">
        <authorList>
            <person name="Kallberg Y."/>
            <person name="Tangrot J."/>
            <person name="Rosling A."/>
        </authorList>
    </citation>
    <scope>NUCLEOTIDE SEQUENCE</scope>
    <source>
        <strain evidence="2">FL966</strain>
    </source>
</reference>
<dbReference type="OrthoDB" id="2378341at2759"/>
<evidence type="ECO:0000313" key="3">
    <source>
        <dbReference type="Proteomes" id="UP000789759"/>
    </source>
</evidence>
<dbReference type="SUPFAM" id="SSF56112">
    <property type="entry name" value="Protein kinase-like (PK-like)"/>
    <property type="match status" value="1"/>
</dbReference>
<proteinExistence type="predicted"/>
<dbReference type="InterPro" id="IPR000719">
    <property type="entry name" value="Prot_kinase_dom"/>
</dbReference>
<accession>A0A9N9FN19</accession>
<dbReference type="PANTHER" id="PTHR44329">
    <property type="entry name" value="SERINE/THREONINE-PROTEIN KINASE TNNI3K-RELATED"/>
    <property type="match status" value="1"/>
</dbReference>
<dbReference type="EMBL" id="CAJVQA010002364">
    <property type="protein sequence ID" value="CAG8544687.1"/>
    <property type="molecule type" value="Genomic_DNA"/>
</dbReference>
<dbReference type="Proteomes" id="UP000789759">
    <property type="component" value="Unassembled WGS sequence"/>
</dbReference>
<organism evidence="2 3">
    <name type="scientific">Cetraspora pellucida</name>
    <dbReference type="NCBI Taxonomy" id="1433469"/>
    <lineage>
        <taxon>Eukaryota</taxon>
        <taxon>Fungi</taxon>
        <taxon>Fungi incertae sedis</taxon>
        <taxon>Mucoromycota</taxon>
        <taxon>Glomeromycotina</taxon>
        <taxon>Glomeromycetes</taxon>
        <taxon>Diversisporales</taxon>
        <taxon>Gigasporaceae</taxon>
        <taxon>Cetraspora</taxon>
    </lineage>
</organism>
<dbReference type="InterPro" id="IPR001245">
    <property type="entry name" value="Ser-Thr/Tyr_kinase_cat_dom"/>
</dbReference>
<dbReference type="GO" id="GO:0004674">
    <property type="term" value="F:protein serine/threonine kinase activity"/>
    <property type="evidence" value="ECO:0007669"/>
    <property type="project" value="TreeGrafter"/>
</dbReference>
<sequence length="429" mass="49898">MIHTCEECGRQSSSGDIWLWCKPCNAQHFKQQFDSWSSENKVIDEFIQETQLNASNHFQKLEWIKYEKFTDVKYLSKGGFGKVYVATWKEGYIYKWNVEKQDWSRRYELLGETKVVLKSLNNSKNIPAGFFDEIKHQINSLDAGIKGGYRIIPCYGITKDPTSEDFIMVMRFAEEGNLRKYLDNKFYSLDWYQRFKILHSILKGLNHIHNAGLTHQDLHGGNIVMFELEDASITDFGLCKPITQYPEEKKKSVFGVLPYIAPEVLRGEEYSQSSDVYSFGILMNEIATGLPPYNDIPHNNELAVEIIQGRRPPTDARITPQLFIQLLERCWDAKPENRPISQELIYQFDKWFGILNTKEYDDFWNQVEEIENRKKESLESIPNSPTILESKINYVTHSQAIYSSRLFNFPIFPPAKNAHEAVQNTPGKL</sequence>
<gene>
    <name evidence="2" type="ORF">CPELLU_LOCUS4460</name>
</gene>
<evidence type="ECO:0000313" key="2">
    <source>
        <dbReference type="EMBL" id="CAG8544687.1"/>
    </source>
</evidence>
<dbReference type="PROSITE" id="PS50011">
    <property type="entry name" value="PROTEIN_KINASE_DOM"/>
    <property type="match status" value="1"/>
</dbReference>
<evidence type="ECO:0000259" key="1">
    <source>
        <dbReference type="PROSITE" id="PS50011"/>
    </source>
</evidence>
<dbReference type="InterPro" id="IPR051681">
    <property type="entry name" value="Ser/Thr_Kinases-Pseudokinases"/>
</dbReference>
<protein>
    <submittedName>
        <fullName evidence="2">12613_t:CDS:1</fullName>
    </submittedName>
</protein>
<dbReference type="Pfam" id="PF07714">
    <property type="entry name" value="PK_Tyr_Ser-Thr"/>
    <property type="match status" value="1"/>
</dbReference>
<dbReference type="Gene3D" id="1.10.510.10">
    <property type="entry name" value="Transferase(Phosphotransferase) domain 1"/>
    <property type="match status" value="1"/>
</dbReference>
<dbReference type="AlphaFoldDB" id="A0A9N9FN19"/>
<comment type="caution">
    <text evidence="2">The sequence shown here is derived from an EMBL/GenBank/DDBJ whole genome shotgun (WGS) entry which is preliminary data.</text>
</comment>